<sequence>SNPCDTIGQNYSPLHGHHFHVPHCRRRLSRPKRLAATHRLPASAQGSRHATPPPLQLERRAEDMANLTDAQRQCILHFLLEATSEGKLRHGSIANASMQFRTTRWTVKRLWDGYNASNDDDEIPGDVRSRIKGNSGCKPYDTADLVERIRKVPQRKGRKMRQLASAVRVSVSVLRRLMQQGQLRRHANQIKPSLSGMNTTEHILFLF</sequence>
<reference evidence="2" key="2">
    <citation type="journal article" date="2023" name="Microbiol Resour">
        <title>Decontamination and Annotation of the Draft Genome Sequence of the Oomycete Lagenidium giganteum ARSEF 373.</title>
        <authorList>
            <person name="Morgan W.R."/>
            <person name="Tartar A."/>
        </authorList>
    </citation>
    <scope>NUCLEOTIDE SEQUENCE</scope>
    <source>
        <strain evidence="2">ARSEF 373</strain>
    </source>
</reference>
<evidence type="ECO:0000313" key="3">
    <source>
        <dbReference type="Proteomes" id="UP001146120"/>
    </source>
</evidence>
<dbReference type="PANTHER" id="PTHR33889">
    <property type="entry name" value="OS04G0681850 PROTEIN"/>
    <property type="match status" value="1"/>
</dbReference>
<dbReference type="Proteomes" id="UP001146120">
    <property type="component" value="Unassembled WGS sequence"/>
</dbReference>
<dbReference type="AlphaFoldDB" id="A0AAV2YTV4"/>
<dbReference type="PANTHER" id="PTHR33889:SF7">
    <property type="entry name" value="OS04G0681850 PROTEIN"/>
    <property type="match status" value="1"/>
</dbReference>
<feature type="non-terminal residue" evidence="2">
    <location>
        <position position="1"/>
    </location>
</feature>
<protein>
    <recommendedName>
        <fullName evidence="1">DUF7769 domain-containing protein</fullName>
    </recommendedName>
</protein>
<dbReference type="InterPro" id="IPR056671">
    <property type="entry name" value="DUF7769"/>
</dbReference>
<evidence type="ECO:0000259" key="1">
    <source>
        <dbReference type="Pfam" id="PF24964"/>
    </source>
</evidence>
<organism evidence="2 3">
    <name type="scientific">Lagenidium giganteum</name>
    <dbReference type="NCBI Taxonomy" id="4803"/>
    <lineage>
        <taxon>Eukaryota</taxon>
        <taxon>Sar</taxon>
        <taxon>Stramenopiles</taxon>
        <taxon>Oomycota</taxon>
        <taxon>Peronosporomycetes</taxon>
        <taxon>Pythiales</taxon>
        <taxon>Pythiaceae</taxon>
    </lineage>
</organism>
<reference evidence="2" key="1">
    <citation type="submission" date="2022-11" db="EMBL/GenBank/DDBJ databases">
        <authorList>
            <person name="Morgan W.R."/>
            <person name="Tartar A."/>
        </authorList>
    </citation>
    <scope>NUCLEOTIDE SEQUENCE</scope>
    <source>
        <strain evidence="2">ARSEF 373</strain>
    </source>
</reference>
<gene>
    <name evidence="2" type="ORF">N0F65_007092</name>
</gene>
<name>A0AAV2YTV4_9STRA</name>
<keyword evidence="3" id="KW-1185">Reference proteome</keyword>
<evidence type="ECO:0000313" key="2">
    <source>
        <dbReference type="EMBL" id="DAZ96831.1"/>
    </source>
</evidence>
<proteinExistence type="predicted"/>
<feature type="domain" description="DUF7769" evidence="1">
    <location>
        <begin position="67"/>
        <end position="112"/>
    </location>
</feature>
<dbReference type="EMBL" id="DAKRPA010000155">
    <property type="protein sequence ID" value="DAZ96831.1"/>
    <property type="molecule type" value="Genomic_DNA"/>
</dbReference>
<accession>A0AAV2YTV4</accession>
<dbReference type="Pfam" id="PF24964">
    <property type="entry name" value="DUF7769"/>
    <property type="match status" value="1"/>
</dbReference>
<comment type="caution">
    <text evidence="2">The sequence shown here is derived from an EMBL/GenBank/DDBJ whole genome shotgun (WGS) entry which is preliminary data.</text>
</comment>